<dbReference type="SUPFAM" id="SSF118290">
    <property type="entry name" value="WRKY DNA-binding domain"/>
    <property type="match status" value="1"/>
</dbReference>
<organism evidence="8 9">
    <name type="scientific">Medicago truncatula</name>
    <name type="common">Barrel medic</name>
    <name type="synonym">Medicago tribuloides</name>
    <dbReference type="NCBI Taxonomy" id="3880"/>
    <lineage>
        <taxon>Eukaryota</taxon>
        <taxon>Viridiplantae</taxon>
        <taxon>Streptophyta</taxon>
        <taxon>Embryophyta</taxon>
        <taxon>Tracheophyta</taxon>
        <taxon>Spermatophyta</taxon>
        <taxon>Magnoliopsida</taxon>
        <taxon>eudicotyledons</taxon>
        <taxon>Gunneridae</taxon>
        <taxon>Pentapetalae</taxon>
        <taxon>rosids</taxon>
        <taxon>fabids</taxon>
        <taxon>Fabales</taxon>
        <taxon>Fabaceae</taxon>
        <taxon>Papilionoideae</taxon>
        <taxon>50 kb inversion clade</taxon>
        <taxon>NPAAA clade</taxon>
        <taxon>Hologalegina</taxon>
        <taxon>IRL clade</taxon>
        <taxon>Trifolieae</taxon>
        <taxon>Medicago</taxon>
    </lineage>
</organism>
<gene>
    <name evidence="8" type="ORF">MtrunA17_Chr1g0188941</name>
</gene>
<protein>
    <submittedName>
        <fullName evidence="8">Putative transcription factor WRKY family</fullName>
    </submittedName>
</protein>
<evidence type="ECO:0000259" key="7">
    <source>
        <dbReference type="PROSITE" id="PS50811"/>
    </source>
</evidence>
<comment type="subcellular location">
    <subcellularLocation>
        <location evidence="1">Nucleus</location>
    </subcellularLocation>
</comment>
<evidence type="ECO:0000313" key="8">
    <source>
        <dbReference type="EMBL" id="RHN80497.1"/>
    </source>
</evidence>
<proteinExistence type="predicted"/>
<evidence type="ECO:0000313" key="9">
    <source>
        <dbReference type="Proteomes" id="UP000265566"/>
    </source>
</evidence>
<keyword evidence="3" id="KW-0805">Transcription regulation</keyword>
<dbReference type="InterPro" id="IPR003657">
    <property type="entry name" value="WRKY_dom"/>
</dbReference>
<dbReference type="InterPro" id="IPR044810">
    <property type="entry name" value="WRKY_plant"/>
</dbReference>
<comment type="caution">
    <text evidence="8">The sequence shown here is derived from an EMBL/GenBank/DDBJ whole genome shotgun (WGS) entry which is preliminary data.</text>
</comment>
<dbReference type="SMART" id="SM00774">
    <property type="entry name" value="WRKY"/>
    <property type="match status" value="1"/>
</dbReference>
<dbReference type="Gene3D" id="2.20.25.80">
    <property type="entry name" value="WRKY domain"/>
    <property type="match status" value="1"/>
</dbReference>
<sequence>MKLELNLAPKEVGFFLLNIEIVVLYRIASSYRSSREPRNIIITTIEIDVLDDGYNWRKYGQRVARGNPNPRSYYKCTTPDCSIQKCVERAWVDPKDVITMYEGRHNHDVPTPMI</sequence>
<dbReference type="Proteomes" id="UP000265566">
    <property type="component" value="Chromosome 1"/>
</dbReference>
<dbReference type="InterPro" id="IPR036576">
    <property type="entry name" value="WRKY_dom_sf"/>
</dbReference>
<keyword evidence="2" id="KW-0677">Repeat</keyword>
<dbReference type="PANTHER" id="PTHR31221:SF130">
    <property type="entry name" value="WRKY TRANSCRIPTION FACTOR 3-RELATED"/>
    <property type="match status" value="1"/>
</dbReference>
<evidence type="ECO:0000256" key="5">
    <source>
        <dbReference type="ARBA" id="ARBA00023163"/>
    </source>
</evidence>
<dbReference type="PROSITE" id="PS50811">
    <property type="entry name" value="WRKY"/>
    <property type="match status" value="1"/>
</dbReference>
<keyword evidence="5" id="KW-0804">Transcription</keyword>
<dbReference type="GO" id="GO:0003700">
    <property type="term" value="F:DNA-binding transcription factor activity"/>
    <property type="evidence" value="ECO:0007669"/>
    <property type="project" value="InterPro"/>
</dbReference>
<feature type="domain" description="WRKY" evidence="7">
    <location>
        <begin position="45"/>
        <end position="110"/>
    </location>
</feature>
<evidence type="ECO:0000256" key="3">
    <source>
        <dbReference type="ARBA" id="ARBA00023015"/>
    </source>
</evidence>
<evidence type="ECO:0000256" key="6">
    <source>
        <dbReference type="ARBA" id="ARBA00023242"/>
    </source>
</evidence>
<dbReference type="PANTHER" id="PTHR31221">
    <property type="entry name" value="WRKY TRANSCRIPTION FACTOR PROTEIN 1-RELATED"/>
    <property type="match status" value="1"/>
</dbReference>
<dbReference type="Pfam" id="PF03106">
    <property type="entry name" value="WRKY"/>
    <property type="match status" value="1"/>
</dbReference>
<reference evidence="9" key="1">
    <citation type="journal article" date="2018" name="Nat. Plants">
        <title>Whole-genome landscape of Medicago truncatula symbiotic genes.</title>
        <authorList>
            <person name="Pecrix Y."/>
            <person name="Staton S.E."/>
            <person name="Sallet E."/>
            <person name="Lelandais-Briere C."/>
            <person name="Moreau S."/>
            <person name="Carrere S."/>
            <person name="Blein T."/>
            <person name="Jardinaud M.F."/>
            <person name="Latrasse D."/>
            <person name="Zouine M."/>
            <person name="Zahm M."/>
            <person name="Kreplak J."/>
            <person name="Mayjonade B."/>
            <person name="Satge C."/>
            <person name="Perez M."/>
            <person name="Cauet S."/>
            <person name="Marande W."/>
            <person name="Chantry-Darmon C."/>
            <person name="Lopez-Roques C."/>
            <person name="Bouchez O."/>
            <person name="Berard A."/>
            <person name="Debelle F."/>
            <person name="Munos S."/>
            <person name="Bendahmane A."/>
            <person name="Berges H."/>
            <person name="Niebel A."/>
            <person name="Buitink J."/>
            <person name="Frugier F."/>
            <person name="Benhamed M."/>
            <person name="Crespi M."/>
            <person name="Gouzy J."/>
            <person name="Gamas P."/>
        </authorList>
    </citation>
    <scope>NUCLEOTIDE SEQUENCE [LARGE SCALE GENOMIC DNA]</scope>
    <source>
        <strain evidence="9">cv. Jemalong A17</strain>
    </source>
</reference>
<dbReference type="AlphaFoldDB" id="A0A396K1K9"/>
<evidence type="ECO:0000256" key="4">
    <source>
        <dbReference type="ARBA" id="ARBA00023125"/>
    </source>
</evidence>
<keyword evidence="4" id="KW-0238">DNA-binding</keyword>
<dbReference type="Gramene" id="rna4432">
    <property type="protein sequence ID" value="RHN80497.1"/>
    <property type="gene ID" value="gene4432"/>
</dbReference>
<accession>A0A396K1K9</accession>
<evidence type="ECO:0000256" key="2">
    <source>
        <dbReference type="ARBA" id="ARBA00022737"/>
    </source>
</evidence>
<dbReference type="FunFam" id="2.20.25.80:FF:000006">
    <property type="entry name" value="WRKY transcription factor"/>
    <property type="match status" value="1"/>
</dbReference>
<keyword evidence="6" id="KW-0539">Nucleus</keyword>
<dbReference type="EMBL" id="PSQE01000001">
    <property type="protein sequence ID" value="RHN80497.1"/>
    <property type="molecule type" value="Genomic_DNA"/>
</dbReference>
<dbReference type="GO" id="GO:0043565">
    <property type="term" value="F:sequence-specific DNA binding"/>
    <property type="evidence" value="ECO:0007669"/>
    <property type="project" value="InterPro"/>
</dbReference>
<name>A0A396K1K9_MEDTR</name>
<dbReference type="GO" id="GO:0005634">
    <property type="term" value="C:nucleus"/>
    <property type="evidence" value="ECO:0007669"/>
    <property type="project" value="UniProtKB-SubCell"/>
</dbReference>
<evidence type="ECO:0000256" key="1">
    <source>
        <dbReference type="ARBA" id="ARBA00004123"/>
    </source>
</evidence>